<name>A0A7D5ZBR1_9NEIS</name>
<dbReference type="SUPFAM" id="SSF58104">
    <property type="entry name" value="Methyl-accepting chemotaxis protein (MCP) signaling domain"/>
    <property type="match status" value="1"/>
</dbReference>
<comment type="similarity">
    <text evidence="3">Belongs to the methyl-accepting chemotaxis (MCP) protein family.</text>
</comment>
<evidence type="ECO:0000259" key="6">
    <source>
        <dbReference type="PROSITE" id="PS50111"/>
    </source>
</evidence>
<dbReference type="Gene3D" id="1.10.287.950">
    <property type="entry name" value="Methyl-accepting chemotaxis protein"/>
    <property type="match status" value="1"/>
</dbReference>
<dbReference type="PANTHER" id="PTHR32089">
    <property type="entry name" value="METHYL-ACCEPTING CHEMOTAXIS PROTEIN MCPB"/>
    <property type="match status" value="1"/>
</dbReference>
<dbReference type="CDD" id="cd06225">
    <property type="entry name" value="HAMP"/>
    <property type="match status" value="1"/>
</dbReference>
<evidence type="ECO:0000256" key="1">
    <source>
        <dbReference type="ARBA" id="ARBA00004370"/>
    </source>
</evidence>
<sequence>MMSIQARIFAVAGGVYLVSMLMLLLGGNSTALSWIVFIIGLIVMLAGLFWVLHGSLGQLQRMAEAIRTQASTHGDLTLRLPVTAGEVGEIAQGYNSFVAKFQNVLRDVQREMEGLAISLHELSAVTAQMAKDTRSQSDFAASSAATVEEITVSINHIADSARDMDHVVNETQRISGESADSVQRVSEEVGQVSNAMVSLGKTMDGLGERSVEISGIIGVIKDIADQTNLLALNAAIEAARAGEQGRGFAVVADEVRKLAERTAQATVEIARKIESVGMETDRAVSNMASTSERVGQSVTLADDARTHMLNIRERMDHVVSLVRQIADSTTEQSSAAMSMATSAEQINVMTMATDSALQQANKTILSLDDRAKRLLQIVGSYRLADIEVLHWWQASSEAKAVSEIKALLNQRDHHWVDAQIGGDNPMGSLKQRVMSGNPPTAAAIGGVKIQNWAKDGVLADLSDIARAENWSAILPAVLDKMMQANGQYVAVPLGVARVNMMWINAAMFKRIGQSVPKSWDEFFAAAERFKQAGIPMIALGEQHWQIATIFEALALGQGGADFYVKAFSQLDPAALTGPAMIRALETLRRMKPYCTPDAAARDWNLATADVVNGRAAMIIQGDWAKGEFVQAGKEQGVDYLCVPSPTINGEYSFAADTLTMFKLREPKAIAAQRDFVSLLMSQEGQEVFNLYKGNIPARTDVNLSRYDDYAKQSARDFSGAASKGVLVPSWAHNMAVQDDVRMAWFDIVEAFWRNANMTPQDAAKRFADAARISR</sequence>
<evidence type="ECO:0000313" key="9">
    <source>
        <dbReference type="Proteomes" id="UP000510822"/>
    </source>
</evidence>
<keyword evidence="9" id="KW-1185">Reference proteome</keyword>
<dbReference type="GO" id="GO:0007165">
    <property type="term" value="P:signal transduction"/>
    <property type="evidence" value="ECO:0007669"/>
    <property type="project" value="UniProtKB-KW"/>
</dbReference>
<comment type="subcellular location">
    <subcellularLocation>
        <location evidence="1">Membrane</location>
    </subcellularLocation>
</comment>
<dbReference type="RefSeq" id="WP_180307584.1">
    <property type="nucleotide sequence ID" value="NZ_CP058952.1"/>
</dbReference>
<dbReference type="Pfam" id="PF01547">
    <property type="entry name" value="SBP_bac_1"/>
    <property type="match status" value="1"/>
</dbReference>
<dbReference type="AlphaFoldDB" id="A0A7D5ZBR1"/>
<gene>
    <name evidence="8" type="ORF">HZU75_02205</name>
</gene>
<protein>
    <submittedName>
        <fullName evidence="8">Extracellular solute-binding protein</fullName>
    </submittedName>
</protein>
<evidence type="ECO:0000313" key="8">
    <source>
        <dbReference type="EMBL" id="QLI80444.1"/>
    </source>
</evidence>
<feature type="transmembrane region" description="Helical" evidence="5">
    <location>
        <begin position="31"/>
        <end position="52"/>
    </location>
</feature>
<dbReference type="InterPro" id="IPR004089">
    <property type="entry name" value="MCPsignal_dom"/>
</dbReference>
<dbReference type="InterPro" id="IPR003660">
    <property type="entry name" value="HAMP_dom"/>
</dbReference>
<dbReference type="FunFam" id="1.10.287.950:FF:000001">
    <property type="entry name" value="Methyl-accepting chemotaxis sensory transducer"/>
    <property type="match status" value="1"/>
</dbReference>
<dbReference type="PROSITE" id="PS50111">
    <property type="entry name" value="CHEMOTAXIS_TRANSDUC_2"/>
    <property type="match status" value="1"/>
</dbReference>
<dbReference type="EMBL" id="CP058952">
    <property type="protein sequence ID" value="QLI80444.1"/>
    <property type="molecule type" value="Genomic_DNA"/>
</dbReference>
<keyword evidence="5" id="KW-0812">Transmembrane</keyword>
<dbReference type="Pfam" id="PF00015">
    <property type="entry name" value="MCPsignal"/>
    <property type="match status" value="1"/>
</dbReference>
<dbReference type="Proteomes" id="UP000510822">
    <property type="component" value="Chromosome"/>
</dbReference>
<accession>A0A7D5ZBR1</accession>
<feature type="domain" description="Methyl-accepting transducer" evidence="6">
    <location>
        <begin position="111"/>
        <end position="347"/>
    </location>
</feature>
<dbReference type="PROSITE" id="PS50885">
    <property type="entry name" value="HAMP"/>
    <property type="match status" value="1"/>
</dbReference>
<dbReference type="GO" id="GO:0016020">
    <property type="term" value="C:membrane"/>
    <property type="evidence" value="ECO:0007669"/>
    <property type="project" value="UniProtKB-SubCell"/>
</dbReference>
<evidence type="ECO:0000256" key="5">
    <source>
        <dbReference type="SAM" id="Phobius"/>
    </source>
</evidence>
<dbReference type="KEGG" id="cfon:HZU75_02205"/>
<organism evidence="8 9">
    <name type="scientific">Chitinibacter fontanus</name>
    <dbReference type="NCBI Taxonomy" id="1737446"/>
    <lineage>
        <taxon>Bacteria</taxon>
        <taxon>Pseudomonadati</taxon>
        <taxon>Pseudomonadota</taxon>
        <taxon>Betaproteobacteria</taxon>
        <taxon>Neisseriales</taxon>
        <taxon>Chitinibacteraceae</taxon>
        <taxon>Chitinibacter</taxon>
    </lineage>
</organism>
<evidence type="ECO:0000256" key="3">
    <source>
        <dbReference type="ARBA" id="ARBA00029447"/>
    </source>
</evidence>
<reference evidence="8 9" key="1">
    <citation type="journal article" date="2016" name="Int. J. Syst. Evol. Microbiol.">
        <title>Chitinibacter fontanus sp. nov., isolated from a spring.</title>
        <authorList>
            <person name="Sheu S.Y."/>
            <person name="Li Y.S."/>
            <person name="Young C.C."/>
            <person name="Chen W.M."/>
        </authorList>
    </citation>
    <scope>NUCLEOTIDE SEQUENCE [LARGE SCALE GENOMIC DNA]</scope>
    <source>
        <strain evidence="8 9">STM-7</strain>
    </source>
</reference>
<dbReference type="PANTHER" id="PTHR32089:SF112">
    <property type="entry name" value="LYSOZYME-LIKE PROTEIN-RELATED"/>
    <property type="match status" value="1"/>
</dbReference>
<proteinExistence type="inferred from homology"/>
<dbReference type="CDD" id="cd11386">
    <property type="entry name" value="MCP_signal"/>
    <property type="match status" value="1"/>
</dbReference>
<dbReference type="SMART" id="SM00283">
    <property type="entry name" value="MA"/>
    <property type="match status" value="1"/>
</dbReference>
<evidence type="ECO:0000256" key="4">
    <source>
        <dbReference type="PROSITE-ProRule" id="PRU00284"/>
    </source>
</evidence>
<dbReference type="InterPro" id="IPR006059">
    <property type="entry name" value="SBP"/>
</dbReference>
<feature type="transmembrane region" description="Helical" evidence="5">
    <location>
        <begin position="7"/>
        <end position="25"/>
    </location>
</feature>
<dbReference type="GO" id="GO:0006935">
    <property type="term" value="P:chemotaxis"/>
    <property type="evidence" value="ECO:0007669"/>
    <property type="project" value="UniProtKB-ARBA"/>
</dbReference>
<feature type="domain" description="HAMP" evidence="7">
    <location>
        <begin position="50"/>
        <end position="106"/>
    </location>
</feature>
<evidence type="ECO:0000259" key="7">
    <source>
        <dbReference type="PROSITE" id="PS50885"/>
    </source>
</evidence>
<keyword evidence="2 4" id="KW-0807">Transducer</keyword>
<dbReference type="SUPFAM" id="SSF53850">
    <property type="entry name" value="Periplasmic binding protein-like II"/>
    <property type="match status" value="1"/>
</dbReference>
<dbReference type="Gene3D" id="3.40.190.10">
    <property type="entry name" value="Periplasmic binding protein-like II"/>
    <property type="match status" value="2"/>
</dbReference>
<evidence type="ECO:0000256" key="2">
    <source>
        <dbReference type="ARBA" id="ARBA00023224"/>
    </source>
</evidence>
<keyword evidence="5" id="KW-1133">Transmembrane helix</keyword>
<keyword evidence="5" id="KW-0472">Membrane</keyword>
<dbReference type="SMART" id="SM00304">
    <property type="entry name" value="HAMP"/>
    <property type="match status" value="2"/>
</dbReference>